<dbReference type="Proteomes" id="UP000239522">
    <property type="component" value="Unassembled WGS sequence"/>
</dbReference>
<feature type="chain" id="PRO_5015528112" description="DUF3108 domain-containing protein" evidence="1">
    <location>
        <begin position="20"/>
        <end position="243"/>
    </location>
</feature>
<proteinExistence type="predicted"/>
<dbReference type="InterPro" id="IPR021457">
    <property type="entry name" value="DUF3108"/>
</dbReference>
<evidence type="ECO:0000313" key="2">
    <source>
        <dbReference type="EMBL" id="PQB03323.1"/>
    </source>
</evidence>
<keyword evidence="1" id="KW-0732">Signal</keyword>
<dbReference type="RefSeq" id="WP_104811240.1">
    <property type="nucleotide sequence ID" value="NZ_MQUA01000014.1"/>
</dbReference>
<dbReference type="AlphaFoldDB" id="A0A2S7KL70"/>
<sequence length="243" mass="28075">MKNILLTALLVFISLSSFGQESTITPLNNSFDSELIKNENYEMTWSIEMDTTKLEIGKIKTEIKKIKNRVLIITSVKMKQVPTKWVDTTIAHINSLKPIYHSSYNRQRDVVLNYDEIVTGYYFDKNTNTKSEISETTSGSYFDSNMYPQLIRWLPLHNGYQKTISIFDYNPSAKTGVIKAFIKNVEEGKMPGNGDRDVWIVKVTDDIMDDKGIMTFYIDINNRQVIRQEVYIQAGKMILELIN</sequence>
<evidence type="ECO:0000313" key="3">
    <source>
        <dbReference type="Proteomes" id="UP000239522"/>
    </source>
</evidence>
<organism evidence="2 3">
    <name type="scientific">Polaribacter filamentus</name>
    <dbReference type="NCBI Taxonomy" id="53483"/>
    <lineage>
        <taxon>Bacteria</taxon>
        <taxon>Pseudomonadati</taxon>
        <taxon>Bacteroidota</taxon>
        <taxon>Flavobacteriia</taxon>
        <taxon>Flavobacteriales</taxon>
        <taxon>Flavobacteriaceae</taxon>
    </lineage>
</organism>
<feature type="signal peptide" evidence="1">
    <location>
        <begin position="1"/>
        <end position="19"/>
    </location>
</feature>
<accession>A0A2S7KL70</accession>
<evidence type="ECO:0000256" key="1">
    <source>
        <dbReference type="SAM" id="SignalP"/>
    </source>
</evidence>
<keyword evidence="3" id="KW-1185">Reference proteome</keyword>
<evidence type="ECO:0008006" key="4">
    <source>
        <dbReference type="Google" id="ProtNLM"/>
    </source>
</evidence>
<reference evidence="2 3" key="1">
    <citation type="submission" date="2016-11" db="EMBL/GenBank/DDBJ databases">
        <title>Trade-off between light-utilization and light-protection in marine flavobacteria.</title>
        <authorList>
            <person name="Kumagai Y."/>
        </authorList>
    </citation>
    <scope>NUCLEOTIDE SEQUENCE [LARGE SCALE GENOMIC DNA]</scope>
    <source>
        <strain evidence="2 3">ATCC 700397</strain>
    </source>
</reference>
<dbReference type="OrthoDB" id="756873at2"/>
<gene>
    <name evidence="2" type="ORF">BST83_18655</name>
</gene>
<name>A0A2S7KL70_9FLAO</name>
<comment type="caution">
    <text evidence="2">The sequence shown here is derived from an EMBL/GenBank/DDBJ whole genome shotgun (WGS) entry which is preliminary data.</text>
</comment>
<protein>
    <recommendedName>
        <fullName evidence="4">DUF3108 domain-containing protein</fullName>
    </recommendedName>
</protein>
<dbReference type="EMBL" id="MQUA01000014">
    <property type="protein sequence ID" value="PQB03323.1"/>
    <property type="molecule type" value="Genomic_DNA"/>
</dbReference>
<dbReference type="Pfam" id="PF11306">
    <property type="entry name" value="DUF3108"/>
    <property type="match status" value="1"/>
</dbReference>